<evidence type="ECO:0000256" key="3">
    <source>
        <dbReference type="ARBA" id="ARBA00022692"/>
    </source>
</evidence>
<evidence type="ECO:0000256" key="6">
    <source>
        <dbReference type="SAM" id="Phobius"/>
    </source>
</evidence>
<evidence type="ECO:0000313" key="7">
    <source>
        <dbReference type="EMBL" id="EFL52948.1"/>
    </source>
</evidence>
<dbReference type="eggNOG" id="COG2244">
    <property type="taxonomic scope" value="Bacteria"/>
</dbReference>
<feature type="transmembrane region" description="Helical" evidence="6">
    <location>
        <begin position="9"/>
        <end position="29"/>
    </location>
</feature>
<sequence length="419" mass="44575">MKRFLKQNFVILILLNSGNLFNYLFQLVVGRSMSPADFGGFNALNSTMVIFAAPLAIVPLVMARFTARFVLTDMGLVRALLSRAGLYATGLAVVAYGIGAACLPLIQSFLHIESPTPVLLMLGVMAGSFILPVPWGMLQGLQRFTGYGIAGASNALFRLLGALLFVMFLTWGINGALLSSLTGIAAAIAVNCLFLRDVFPLKASPLPKGLIKEVGTYSIGMLISSVIVMVLGNLDLVLVRHYCDAEGAGLYATAAILGRIAFYLPSVLMSVLFTEAASAKESGRNDLSSLWTSMGLTALLGGGFALFCLIASSFVVKLLFGASYTAAGPLLTVISGAMALLAVANILFVYFQARSEFGFVWFQVAGVGLFLGLVTVFHDTPMTVAWLLFSGISVMLVGSLAWLLVRVRSRKPEVMPHAG</sequence>
<dbReference type="GO" id="GO:0005886">
    <property type="term" value="C:plasma membrane"/>
    <property type="evidence" value="ECO:0007669"/>
    <property type="project" value="UniProtKB-SubCell"/>
</dbReference>
<evidence type="ECO:0000256" key="2">
    <source>
        <dbReference type="ARBA" id="ARBA00022475"/>
    </source>
</evidence>
<keyword evidence="2" id="KW-1003">Cell membrane</keyword>
<organism evidence="7 8">
    <name type="scientific">Solidesulfovibrio fructosivorans JJ]</name>
    <dbReference type="NCBI Taxonomy" id="596151"/>
    <lineage>
        <taxon>Bacteria</taxon>
        <taxon>Pseudomonadati</taxon>
        <taxon>Thermodesulfobacteriota</taxon>
        <taxon>Desulfovibrionia</taxon>
        <taxon>Desulfovibrionales</taxon>
        <taxon>Desulfovibrionaceae</taxon>
        <taxon>Solidesulfovibrio</taxon>
    </lineage>
</organism>
<evidence type="ECO:0000313" key="8">
    <source>
        <dbReference type="Proteomes" id="UP000006250"/>
    </source>
</evidence>
<dbReference type="STRING" id="596151.DesfrDRAFT_0578"/>
<dbReference type="Proteomes" id="UP000006250">
    <property type="component" value="Unassembled WGS sequence"/>
</dbReference>
<feature type="transmembrane region" description="Helical" evidence="6">
    <location>
        <begin position="177"/>
        <end position="195"/>
    </location>
</feature>
<feature type="transmembrane region" description="Helical" evidence="6">
    <location>
        <begin position="41"/>
        <end position="63"/>
    </location>
</feature>
<keyword evidence="5 6" id="KW-0472">Membrane</keyword>
<dbReference type="EMBL" id="AECZ01000002">
    <property type="protein sequence ID" value="EFL52948.1"/>
    <property type="molecule type" value="Genomic_DNA"/>
</dbReference>
<feature type="transmembrane region" description="Helical" evidence="6">
    <location>
        <begin position="358"/>
        <end position="378"/>
    </location>
</feature>
<comment type="subcellular location">
    <subcellularLocation>
        <location evidence="1">Cell membrane</location>
        <topology evidence="1">Multi-pass membrane protein</topology>
    </subcellularLocation>
</comment>
<evidence type="ECO:0000256" key="4">
    <source>
        <dbReference type="ARBA" id="ARBA00022989"/>
    </source>
</evidence>
<evidence type="ECO:0000256" key="5">
    <source>
        <dbReference type="ARBA" id="ARBA00023136"/>
    </source>
</evidence>
<dbReference type="PANTHER" id="PTHR30250:SF28">
    <property type="entry name" value="POLYSACCHARIDE BIOSYNTHESIS PROTEIN"/>
    <property type="match status" value="1"/>
</dbReference>
<accession>E1JSH9</accession>
<keyword evidence="8" id="KW-1185">Reference proteome</keyword>
<dbReference type="InterPro" id="IPR050833">
    <property type="entry name" value="Poly_Biosynth_Transport"/>
</dbReference>
<feature type="transmembrane region" description="Helical" evidence="6">
    <location>
        <begin position="118"/>
        <end position="137"/>
    </location>
</feature>
<feature type="transmembrane region" description="Helical" evidence="6">
    <location>
        <begin position="384"/>
        <end position="405"/>
    </location>
</feature>
<dbReference type="Pfam" id="PF01943">
    <property type="entry name" value="Polysacc_synt"/>
    <property type="match status" value="1"/>
</dbReference>
<dbReference type="InterPro" id="IPR002797">
    <property type="entry name" value="Polysacc_synth"/>
</dbReference>
<protein>
    <submittedName>
        <fullName evidence="7">Polysaccharide biosynthesis protein</fullName>
    </submittedName>
</protein>
<comment type="caution">
    <text evidence="7">The sequence shown here is derived from an EMBL/GenBank/DDBJ whole genome shotgun (WGS) entry which is preliminary data.</text>
</comment>
<feature type="transmembrane region" description="Helical" evidence="6">
    <location>
        <begin position="326"/>
        <end position="351"/>
    </location>
</feature>
<gene>
    <name evidence="7" type="ORF">DesfrDRAFT_0578</name>
</gene>
<feature type="transmembrane region" description="Helical" evidence="6">
    <location>
        <begin position="149"/>
        <end position="171"/>
    </location>
</feature>
<evidence type="ECO:0000256" key="1">
    <source>
        <dbReference type="ARBA" id="ARBA00004651"/>
    </source>
</evidence>
<keyword evidence="3 6" id="KW-0812">Transmembrane</keyword>
<dbReference type="PANTHER" id="PTHR30250">
    <property type="entry name" value="PST FAMILY PREDICTED COLANIC ACID TRANSPORTER"/>
    <property type="match status" value="1"/>
</dbReference>
<proteinExistence type="predicted"/>
<dbReference type="OrthoDB" id="5140599at2"/>
<dbReference type="RefSeq" id="WP_005990916.1">
    <property type="nucleotide sequence ID" value="NZ_AECZ01000002.1"/>
</dbReference>
<keyword evidence="4 6" id="KW-1133">Transmembrane helix</keyword>
<reference evidence="7 8" key="1">
    <citation type="submission" date="2010-08" db="EMBL/GenBank/DDBJ databases">
        <title>The draft genome of Desulfovibrio fructosovorans JJ.</title>
        <authorList>
            <consortium name="US DOE Joint Genome Institute (JGI-PGF)"/>
            <person name="Lucas S."/>
            <person name="Copeland A."/>
            <person name="Lapidus A."/>
            <person name="Cheng J.-F."/>
            <person name="Bruce D."/>
            <person name="Goodwin L."/>
            <person name="Pitluck S."/>
            <person name="Land M.L."/>
            <person name="Hauser L."/>
            <person name="Chang Y.-J."/>
            <person name="Jeffries C."/>
            <person name="Wall J.D."/>
            <person name="Stahl D.A."/>
            <person name="Arkin A.P."/>
            <person name="Dehal P."/>
            <person name="Stolyar S.M."/>
            <person name="Hazen T.C."/>
            <person name="Woyke T.J."/>
        </authorList>
    </citation>
    <scope>NUCLEOTIDE SEQUENCE [LARGE SCALE GENOMIC DNA]</scope>
    <source>
        <strain evidence="7 8">JJ</strain>
    </source>
</reference>
<feature type="transmembrane region" description="Helical" evidence="6">
    <location>
        <begin position="216"/>
        <end position="238"/>
    </location>
</feature>
<feature type="transmembrane region" description="Helical" evidence="6">
    <location>
        <begin position="294"/>
        <end position="320"/>
    </location>
</feature>
<feature type="transmembrane region" description="Helical" evidence="6">
    <location>
        <begin position="84"/>
        <end position="106"/>
    </location>
</feature>
<feature type="transmembrane region" description="Helical" evidence="6">
    <location>
        <begin position="250"/>
        <end position="273"/>
    </location>
</feature>
<dbReference type="AlphaFoldDB" id="E1JSH9"/>
<name>E1JSH9_SOLFR</name>